<dbReference type="PANTHER" id="PTHR43537:SF5">
    <property type="entry name" value="UXU OPERON TRANSCRIPTIONAL REGULATOR"/>
    <property type="match status" value="1"/>
</dbReference>
<evidence type="ECO:0000256" key="3">
    <source>
        <dbReference type="ARBA" id="ARBA00023163"/>
    </source>
</evidence>
<dbReference type="SUPFAM" id="SSF48008">
    <property type="entry name" value="GntR ligand-binding domain-like"/>
    <property type="match status" value="1"/>
</dbReference>
<dbReference type="Gene3D" id="1.10.10.10">
    <property type="entry name" value="Winged helix-like DNA-binding domain superfamily/Winged helix DNA-binding domain"/>
    <property type="match status" value="1"/>
</dbReference>
<organism evidence="5 6">
    <name type="scientific">Blautia hydrogenotrophica (strain DSM 10507 / JCM 14656 / S5a33)</name>
    <name type="common">Ruminococcus hydrogenotrophicus</name>
    <dbReference type="NCBI Taxonomy" id="476272"/>
    <lineage>
        <taxon>Bacteria</taxon>
        <taxon>Bacillati</taxon>
        <taxon>Bacillota</taxon>
        <taxon>Clostridia</taxon>
        <taxon>Lachnospirales</taxon>
        <taxon>Lachnospiraceae</taxon>
        <taxon>Blautia</taxon>
    </lineage>
</organism>
<evidence type="ECO:0000313" key="6">
    <source>
        <dbReference type="Proteomes" id="UP000003100"/>
    </source>
</evidence>
<dbReference type="InterPro" id="IPR011711">
    <property type="entry name" value="GntR_C"/>
</dbReference>
<dbReference type="PATRIC" id="fig|476272.21.peg.3944"/>
<dbReference type="GO" id="GO:0003677">
    <property type="term" value="F:DNA binding"/>
    <property type="evidence" value="ECO:0007669"/>
    <property type="project" value="UniProtKB-KW"/>
</dbReference>
<feature type="domain" description="HTH gntR-type" evidence="4">
    <location>
        <begin position="7"/>
        <end position="75"/>
    </location>
</feature>
<name>C0CJB5_BLAHS</name>
<evidence type="ECO:0000259" key="4">
    <source>
        <dbReference type="PROSITE" id="PS50949"/>
    </source>
</evidence>
<dbReference type="Pfam" id="PF00392">
    <property type="entry name" value="GntR"/>
    <property type="match status" value="1"/>
</dbReference>
<dbReference type="SUPFAM" id="SSF46785">
    <property type="entry name" value="Winged helix' DNA-binding domain"/>
    <property type="match status" value="1"/>
</dbReference>
<proteinExistence type="predicted"/>
<dbReference type="InterPro" id="IPR036388">
    <property type="entry name" value="WH-like_DNA-bd_sf"/>
</dbReference>
<dbReference type="PRINTS" id="PR00035">
    <property type="entry name" value="HTHGNTR"/>
</dbReference>
<sequence length="245" mass="27724">MKKEREINVIDNVAGELIQRIKDGVYSIGDKLPTEKELCQMFEVSRSTLREAISIVRAKGYIETRHGSGSYVIATNVETKESVEEWFALRKSQLNDFFEVRCTVEVMNIRYAIMRRTDEDIERIKQIHNAFENAIMRGDAEKMSVLDEKFHMELARVSGNSLLIEMNRIIAKALRPYRRKSFGISENAIHALVPHGKIIQALEERDLGAGVQAVEEHIDGSLADIAAAAEKSGDERESSEVDVTK</sequence>
<keyword evidence="3" id="KW-0804">Transcription</keyword>
<dbReference type="GO" id="GO:0003700">
    <property type="term" value="F:DNA-binding transcription factor activity"/>
    <property type="evidence" value="ECO:0007669"/>
    <property type="project" value="InterPro"/>
</dbReference>
<dbReference type="PROSITE" id="PS50949">
    <property type="entry name" value="HTH_GNTR"/>
    <property type="match status" value="1"/>
</dbReference>
<dbReference type="Pfam" id="PF07729">
    <property type="entry name" value="FCD"/>
    <property type="match status" value="1"/>
</dbReference>
<gene>
    <name evidence="5" type="ORF">RUMHYD_00933</name>
</gene>
<reference evidence="5 6" key="1">
    <citation type="submission" date="2009-01" db="EMBL/GenBank/DDBJ databases">
        <authorList>
            <person name="Fulton L."/>
            <person name="Clifton S."/>
            <person name="Fulton B."/>
            <person name="Xu J."/>
            <person name="Minx P."/>
            <person name="Pepin K.H."/>
            <person name="Johnson M."/>
            <person name="Bhonagiri V."/>
            <person name="Nash W.E."/>
            <person name="Mardis E.R."/>
            <person name="Wilson R.K."/>
        </authorList>
    </citation>
    <scope>NUCLEOTIDE SEQUENCE [LARGE SCALE GENOMIC DNA]</scope>
    <source>
        <strain evidence="6">DSM 10507 / JCM 14656 / S5a33</strain>
    </source>
</reference>
<evidence type="ECO:0000313" key="5">
    <source>
        <dbReference type="EMBL" id="EEG50141.1"/>
    </source>
</evidence>
<dbReference type="InterPro" id="IPR036390">
    <property type="entry name" value="WH_DNA-bd_sf"/>
</dbReference>
<evidence type="ECO:0000256" key="1">
    <source>
        <dbReference type="ARBA" id="ARBA00023015"/>
    </source>
</evidence>
<dbReference type="Proteomes" id="UP000003100">
    <property type="component" value="Unassembled WGS sequence"/>
</dbReference>
<dbReference type="RefSeq" id="WP_005946547.1">
    <property type="nucleotide sequence ID" value="NZ_CP136423.1"/>
</dbReference>
<accession>C0CJB5</accession>
<dbReference type="Gene3D" id="1.20.120.530">
    <property type="entry name" value="GntR ligand-binding domain-like"/>
    <property type="match status" value="1"/>
</dbReference>
<dbReference type="eggNOG" id="COG2186">
    <property type="taxonomic scope" value="Bacteria"/>
</dbReference>
<dbReference type="AlphaFoldDB" id="C0CJB5"/>
<protein>
    <recommendedName>
        <fullName evidence="4">HTH gntR-type domain-containing protein</fullName>
    </recommendedName>
</protein>
<keyword evidence="1" id="KW-0805">Transcription regulation</keyword>
<reference evidence="5 6" key="2">
    <citation type="submission" date="2009-02" db="EMBL/GenBank/DDBJ databases">
        <title>Draft genome sequence of Blautia hydrogenotrophica DSM 10507 (Ruminococcus hydrogenotrophicus DSM 10507).</title>
        <authorList>
            <person name="Sudarsanam P."/>
            <person name="Ley R."/>
            <person name="Guruge J."/>
            <person name="Turnbaugh P.J."/>
            <person name="Mahowald M."/>
            <person name="Liep D."/>
            <person name="Gordon J."/>
        </authorList>
    </citation>
    <scope>NUCLEOTIDE SEQUENCE [LARGE SCALE GENOMIC DNA]</scope>
    <source>
        <strain evidence="6">DSM 10507 / JCM 14656 / S5a33</strain>
    </source>
</reference>
<keyword evidence="2" id="KW-0238">DNA-binding</keyword>
<dbReference type="InterPro" id="IPR008920">
    <property type="entry name" value="TF_FadR/GntR_C"/>
</dbReference>
<dbReference type="CDD" id="cd07377">
    <property type="entry name" value="WHTH_GntR"/>
    <property type="match status" value="1"/>
</dbReference>
<dbReference type="EMBL" id="ACBZ01000041">
    <property type="protein sequence ID" value="EEG50141.1"/>
    <property type="molecule type" value="Genomic_DNA"/>
</dbReference>
<dbReference type="SMART" id="SM00895">
    <property type="entry name" value="FCD"/>
    <property type="match status" value="1"/>
</dbReference>
<dbReference type="GeneID" id="86821413"/>
<evidence type="ECO:0000256" key="2">
    <source>
        <dbReference type="ARBA" id="ARBA00023125"/>
    </source>
</evidence>
<dbReference type="InterPro" id="IPR000524">
    <property type="entry name" value="Tscrpt_reg_HTH_GntR"/>
</dbReference>
<dbReference type="SMART" id="SM00345">
    <property type="entry name" value="HTH_GNTR"/>
    <property type="match status" value="1"/>
</dbReference>
<dbReference type="PANTHER" id="PTHR43537">
    <property type="entry name" value="TRANSCRIPTIONAL REGULATOR, GNTR FAMILY"/>
    <property type="match status" value="1"/>
</dbReference>
<dbReference type="HOGENOM" id="CLU_017584_9_1_9"/>
<keyword evidence="6" id="KW-1185">Reference proteome</keyword>